<gene>
    <name evidence="1" type="ORF">BvCmsKKP061_00700</name>
</gene>
<accession>A0A478LRS6</accession>
<comment type="caution">
    <text evidence="1">The sequence shown here is derived from an EMBL/GenBank/DDBJ whole genome shotgun (WGS) entry which is preliminary data.</text>
</comment>
<proteinExistence type="predicted"/>
<name>A0A478LRS6_ECOLX</name>
<dbReference type="Proteomes" id="UP000303027">
    <property type="component" value="Unassembled WGS sequence"/>
</dbReference>
<evidence type="ECO:0000313" key="1">
    <source>
        <dbReference type="EMBL" id="GDH30138.1"/>
    </source>
</evidence>
<dbReference type="EMBL" id="BFXY01000024">
    <property type="protein sequence ID" value="GDH30138.1"/>
    <property type="molecule type" value="Genomic_DNA"/>
</dbReference>
<organism evidence="1 2">
    <name type="scientific">Escherichia coli</name>
    <dbReference type="NCBI Taxonomy" id="562"/>
    <lineage>
        <taxon>Bacteria</taxon>
        <taxon>Pseudomonadati</taxon>
        <taxon>Pseudomonadota</taxon>
        <taxon>Gammaproteobacteria</taxon>
        <taxon>Enterobacterales</taxon>
        <taxon>Enterobacteriaceae</taxon>
        <taxon>Escherichia</taxon>
    </lineage>
</organism>
<sequence>MRKNANTLYDLSRAILHQTVIGGNVRLALSRVDNQRFNLISATLQFNACRESCTAQPGNTKLMYALD</sequence>
<evidence type="ECO:0000313" key="2">
    <source>
        <dbReference type="Proteomes" id="UP000303027"/>
    </source>
</evidence>
<reference evidence="1 2" key="1">
    <citation type="submission" date="2018-04" db="EMBL/GenBank/DDBJ databases">
        <title>Large scale genomics of bovine and human commensal E. coli to reveal the emerging process of EHEC.</title>
        <authorList>
            <person name="Arimizu Y."/>
            <person name="Ogura Y."/>
        </authorList>
    </citation>
    <scope>NUCLEOTIDE SEQUENCE [LARGE SCALE GENOMIC DNA]</scope>
    <source>
        <strain evidence="1 2">KK-P061</strain>
    </source>
</reference>
<dbReference type="AlphaFoldDB" id="A0A478LRS6"/>
<protein>
    <submittedName>
        <fullName evidence="1">Uncharacterized protein</fullName>
    </submittedName>
</protein>